<dbReference type="InterPro" id="IPR003507">
    <property type="entry name" value="S66_fam"/>
</dbReference>
<protein>
    <submittedName>
        <fullName evidence="6">Muramoyltetrapeptide carboxypeptidase LdcA (Peptidoglycan recycling)</fullName>
    </submittedName>
</protein>
<dbReference type="PANTHER" id="PTHR30237:SF5">
    <property type="entry name" value="CARBOXYPEPTIDASE VC_A0337-RELATED"/>
    <property type="match status" value="1"/>
</dbReference>
<dbReference type="SUPFAM" id="SSF52317">
    <property type="entry name" value="Class I glutamine amidotransferase-like"/>
    <property type="match status" value="1"/>
</dbReference>
<accession>A0A1M6TTX9</accession>
<dbReference type="PIRSF" id="PIRSF028757">
    <property type="entry name" value="LD-carboxypeptidase"/>
    <property type="match status" value="1"/>
</dbReference>
<reference evidence="6 7" key="1">
    <citation type="submission" date="2016-11" db="EMBL/GenBank/DDBJ databases">
        <authorList>
            <person name="Jaros S."/>
            <person name="Januszkiewicz K."/>
            <person name="Wedrychowicz H."/>
        </authorList>
    </citation>
    <scope>NUCLEOTIDE SEQUENCE [LARGE SCALE GENOMIC DNA]</scope>
    <source>
        <strain evidence="6 7">DSM 15929</strain>
    </source>
</reference>
<dbReference type="InterPro" id="IPR027461">
    <property type="entry name" value="Carboxypeptidase_A_C_sf"/>
</dbReference>
<evidence type="ECO:0000313" key="7">
    <source>
        <dbReference type="Proteomes" id="UP000184386"/>
    </source>
</evidence>
<gene>
    <name evidence="6" type="ORF">SAMN02745136_02873</name>
</gene>
<proteinExistence type="inferred from homology"/>
<dbReference type="SUPFAM" id="SSF141986">
    <property type="entry name" value="LD-carboxypeptidase A C-terminal domain-like"/>
    <property type="match status" value="1"/>
</dbReference>
<dbReference type="GO" id="GO:0004180">
    <property type="term" value="F:carboxypeptidase activity"/>
    <property type="evidence" value="ECO:0007669"/>
    <property type="project" value="UniProtKB-KW"/>
</dbReference>
<evidence type="ECO:0000259" key="4">
    <source>
        <dbReference type="Pfam" id="PF02016"/>
    </source>
</evidence>
<dbReference type="Pfam" id="PF17676">
    <property type="entry name" value="Peptidase_S66C"/>
    <property type="match status" value="1"/>
</dbReference>
<dbReference type="EMBL" id="FRAC01000014">
    <property type="protein sequence ID" value="SHK60374.1"/>
    <property type="molecule type" value="Genomic_DNA"/>
</dbReference>
<dbReference type="PANTHER" id="PTHR30237">
    <property type="entry name" value="MURAMOYLTETRAPEPTIDE CARBOXYPEPTIDASE"/>
    <property type="match status" value="1"/>
</dbReference>
<evidence type="ECO:0000256" key="1">
    <source>
        <dbReference type="ARBA" id="ARBA00010233"/>
    </source>
</evidence>
<feature type="active site" description="Charge relay system" evidence="3">
    <location>
        <position position="241"/>
    </location>
</feature>
<evidence type="ECO:0000259" key="5">
    <source>
        <dbReference type="Pfam" id="PF17676"/>
    </source>
</evidence>
<dbReference type="CDD" id="cd07062">
    <property type="entry name" value="Peptidase_S66_mccF_like"/>
    <property type="match status" value="1"/>
</dbReference>
<feature type="active site" description="Nucleophile" evidence="3">
    <location>
        <position position="113"/>
    </location>
</feature>
<comment type="similarity">
    <text evidence="1">Belongs to the peptidase S66 family.</text>
</comment>
<dbReference type="InterPro" id="IPR040449">
    <property type="entry name" value="Peptidase_S66_N"/>
</dbReference>
<keyword evidence="2" id="KW-0378">Hydrolase</keyword>
<organism evidence="6 7">
    <name type="scientific">Anaerocolumna jejuensis DSM 15929</name>
    <dbReference type="NCBI Taxonomy" id="1121322"/>
    <lineage>
        <taxon>Bacteria</taxon>
        <taxon>Bacillati</taxon>
        <taxon>Bacillota</taxon>
        <taxon>Clostridia</taxon>
        <taxon>Lachnospirales</taxon>
        <taxon>Lachnospiraceae</taxon>
        <taxon>Anaerocolumna</taxon>
    </lineage>
</organism>
<sequence>MIYPEFLTKNSLIGVAAPSEGNQKETDFNRLDNAIASLKSRGYQVIEGPLVRKSDKGRSGSGKDRGEELNKLLEKKEVRWIVGAKGGDFLVEMLPYFDFEAISRHPVWYQGFSDNTGLTYTITTHCDIATIYGSNFNDFGMSEWHPALENNLKILSGENITQDSFDLYEDGYYDRITGLEGYVLTQPVNLKQAAGKEGIPVEGRLLGGCLDVLLNLCGTRFDCTRSFIEKYKEEGILWYLESFALGSDSLIRGLWQLKEAGWFQYAKGFIFGRPAFYEENYGISYEEAVMSVLKDVPIILNADIGHKAPSITVVNGSKGSFVCKEGRGRLVMEYR</sequence>
<feature type="active site" description="Charge relay system" evidence="3">
    <location>
        <position position="306"/>
    </location>
</feature>
<dbReference type="Proteomes" id="UP000184386">
    <property type="component" value="Unassembled WGS sequence"/>
</dbReference>
<feature type="domain" description="LD-carboxypeptidase C-terminal" evidence="5">
    <location>
        <begin position="202"/>
        <end position="318"/>
    </location>
</feature>
<keyword evidence="6" id="KW-0645">Protease</keyword>
<dbReference type="OrthoDB" id="9807329at2"/>
<dbReference type="Gene3D" id="3.50.30.60">
    <property type="entry name" value="LD-carboxypeptidase A C-terminal domain-like"/>
    <property type="match status" value="1"/>
</dbReference>
<dbReference type="RefSeq" id="WP_073277094.1">
    <property type="nucleotide sequence ID" value="NZ_FRAC01000014.1"/>
</dbReference>
<dbReference type="Gene3D" id="3.40.50.10740">
    <property type="entry name" value="Class I glutamine amidotransferase-like"/>
    <property type="match status" value="1"/>
</dbReference>
<keyword evidence="6" id="KW-0121">Carboxypeptidase</keyword>
<dbReference type="InterPro" id="IPR029062">
    <property type="entry name" value="Class_I_gatase-like"/>
</dbReference>
<keyword evidence="7" id="KW-1185">Reference proteome</keyword>
<evidence type="ECO:0000256" key="3">
    <source>
        <dbReference type="PIRSR" id="PIRSR028757-1"/>
    </source>
</evidence>
<evidence type="ECO:0000313" key="6">
    <source>
        <dbReference type="EMBL" id="SHK60374.1"/>
    </source>
</evidence>
<dbReference type="InterPro" id="IPR027478">
    <property type="entry name" value="LdcA_N"/>
</dbReference>
<dbReference type="STRING" id="1121322.SAMN02745136_02873"/>
<dbReference type="Pfam" id="PF02016">
    <property type="entry name" value="Peptidase_S66"/>
    <property type="match status" value="1"/>
</dbReference>
<dbReference type="InterPro" id="IPR040921">
    <property type="entry name" value="Peptidase_S66C"/>
</dbReference>
<name>A0A1M6TTX9_9FIRM</name>
<dbReference type="AlphaFoldDB" id="A0A1M6TTX9"/>
<feature type="domain" description="LD-carboxypeptidase N-terminal" evidence="4">
    <location>
        <begin position="13"/>
        <end position="133"/>
    </location>
</feature>
<evidence type="ECO:0000256" key="2">
    <source>
        <dbReference type="ARBA" id="ARBA00022801"/>
    </source>
</evidence>